<name>A0A412PHP0_9FIRM</name>
<dbReference type="Proteomes" id="UP000284731">
    <property type="component" value="Unassembled WGS sequence"/>
</dbReference>
<dbReference type="EMBL" id="QRWX01000001">
    <property type="protein sequence ID" value="RGT57681.1"/>
    <property type="molecule type" value="Genomic_DNA"/>
</dbReference>
<gene>
    <name evidence="2" type="ORF">DWX20_01135</name>
</gene>
<dbReference type="AlphaFoldDB" id="A0A412PHP0"/>
<protein>
    <submittedName>
        <fullName evidence="2">Uncharacterized protein</fullName>
    </submittedName>
</protein>
<keyword evidence="1" id="KW-0472">Membrane</keyword>
<evidence type="ECO:0000313" key="3">
    <source>
        <dbReference type="Proteomes" id="UP000284731"/>
    </source>
</evidence>
<evidence type="ECO:0000313" key="2">
    <source>
        <dbReference type="EMBL" id="RGT57681.1"/>
    </source>
</evidence>
<feature type="transmembrane region" description="Helical" evidence="1">
    <location>
        <begin position="168"/>
        <end position="188"/>
    </location>
</feature>
<keyword evidence="1" id="KW-1133">Transmembrane helix</keyword>
<evidence type="ECO:0000256" key="1">
    <source>
        <dbReference type="SAM" id="Phobius"/>
    </source>
</evidence>
<feature type="transmembrane region" description="Helical" evidence="1">
    <location>
        <begin position="218"/>
        <end position="238"/>
    </location>
</feature>
<reference evidence="2 3" key="1">
    <citation type="submission" date="2018-08" db="EMBL/GenBank/DDBJ databases">
        <title>A genome reference for cultivated species of the human gut microbiota.</title>
        <authorList>
            <person name="Zou Y."/>
            <person name="Xue W."/>
            <person name="Luo G."/>
        </authorList>
    </citation>
    <scope>NUCLEOTIDE SEQUENCE [LARGE SCALE GENOMIC DNA]</scope>
    <source>
        <strain evidence="2 3">AF18-46</strain>
    </source>
</reference>
<accession>A0A412PHP0</accession>
<keyword evidence="1" id="KW-0812">Transmembrane</keyword>
<organism evidence="2 3">
    <name type="scientific">Solobacterium moorei</name>
    <dbReference type="NCBI Taxonomy" id="102148"/>
    <lineage>
        <taxon>Bacteria</taxon>
        <taxon>Bacillati</taxon>
        <taxon>Bacillota</taxon>
        <taxon>Erysipelotrichia</taxon>
        <taxon>Erysipelotrichales</taxon>
        <taxon>Erysipelotrichaceae</taxon>
        <taxon>Solobacterium</taxon>
    </lineage>
</organism>
<sequence length="317" mass="34251">MKDYTILGRVANGLGIAYDKDAVVACATEAGYTYALTTFQNIYTIIAKFSLVDQDNRKPNDLNLRGLVSAVKKVGSVKANGNIVTIKFKSAITANGKAKNVISSIPEVINWFRMNGYSNCAEETLEPAETKVFINHGVIHFYTEEVANQMLIEHAEEQATAPVVAENYALGTVFALGGVIVGAILIVIIGQLGYISLVAGVAMGFLTLTAYQKGAGKMSKIGIAICFVLMLIGVYYAHKFDYALSVTRFFHENGYSDVRMMDAFGVIPEMMEKGIIESADYYTMFAFQCVAALGGAISPLVALLQKNKAASITRILG</sequence>
<feature type="transmembrane region" description="Helical" evidence="1">
    <location>
        <begin position="194"/>
        <end position="211"/>
    </location>
</feature>
<feature type="transmembrane region" description="Helical" evidence="1">
    <location>
        <begin position="281"/>
        <end position="304"/>
    </location>
</feature>
<dbReference type="RefSeq" id="WP_118764162.1">
    <property type="nucleotide sequence ID" value="NZ_CABJCF010000001.1"/>
</dbReference>
<proteinExistence type="predicted"/>
<comment type="caution">
    <text evidence="2">The sequence shown here is derived from an EMBL/GenBank/DDBJ whole genome shotgun (WGS) entry which is preliminary data.</text>
</comment>